<feature type="transmembrane region" description="Helical" evidence="7">
    <location>
        <begin position="139"/>
        <end position="157"/>
    </location>
</feature>
<evidence type="ECO:0000256" key="6">
    <source>
        <dbReference type="ARBA" id="ARBA00023136"/>
    </source>
</evidence>
<evidence type="ECO:0000313" key="8">
    <source>
        <dbReference type="EMBL" id="OHU97327.1"/>
    </source>
</evidence>
<feature type="transmembrane region" description="Helical" evidence="7">
    <location>
        <begin position="116"/>
        <end position="133"/>
    </location>
</feature>
<comment type="caution">
    <text evidence="8">The sequence shown here is derived from an EMBL/GenBank/DDBJ whole genome shotgun (WGS) entry which is preliminary data.</text>
</comment>
<name>A0A1S1N7X3_9GAMM</name>
<dbReference type="EMBL" id="MNAN01000018">
    <property type="protein sequence ID" value="OHU97327.1"/>
    <property type="molecule type" value="Genomic_DNA"/>
</dbReference>
<comment type="similarity">
    <text evidence="2">Belongs to the FliR/MopE/SpaR family.</text>
</comment>
<evidence type="ECO:0000256" key="5">
    <source>
        <dbReference type="ARBA" id="ARBA00022989"/>
    </source>
</evidence>
<dbReference type="AlphaFoldDB" id="A0A1S1N7X3"/>
<dbReference type="Pfam" id="PF01311">
    <property type="entry name" value="Bac_export_1"/>
    <property type="match status" value="1"/>
</dbReference>
<keyword evidence="6 7" id="KW-0472">Membrane</keyword>
<evidence type="ECO:0000256" key="2">
    <source>
        <dbReference type="ARBA" id="ARBA00009772"/>
    </source>
</evidence>
<dbReference type="PANTHER" id="PTHR30065">
    <property type="entry name" value="FLAGELLAR BIOSYNTHETIC PROTEIN FLIR"/>
    <property type="match status" value="1"/>
</dbReference>
<protein>
    <recommendedName>
        <fullName evidence="10">Flagellar biosynthetic protein FliR</fullName>
    </recommendedName>
</protein>
<dbReference type="OrthoDB" id="7014237at2"/>
<gene>
    <name evidence="8" type="ORF">BIW53_03120</name>
</gene>
<dbReference type="STRING" id="327939.BIW53_03120"/>
<comment type="subcellular location">
    <subcellularLocation>
        <location evidence="1">Cell membrane</location>
        <topology evidence="1">Multi-pass membrane protein</topology>
    </subcellularLocation>
</comment>
<dbReference type="GO" id="GO:0006605">
    <property type="term" value="P:protein targeting"/>
    <property type="evidence" value="ECO:0007669"/>
    <property type="project" value="InterPro"/>
</dbReference>
<feature type="transmembrane region" description="Helical" evidence="7">
    <location>
        <begin position="164"/>
        <end position="193"/>
    </location>
</feature>
<keyword evidence="5 7" id="KW-1133">Transmembrane helix</keyword>
<evidence type="ECO:0008006" key="10">
    <source>
        <dbReference type="Google" id="ProtNLM"/>
    </source>
</evidence>
<reference evidence="8 9" key="1">
    <citation type="submission" date="2016-10" db="EMBL/GenBank/DDBJ databases">
        <title>Pseudoalteromonas amylolytica sp. nov., isolated from the surface seawater.</title>
        <authorList>
            <person name="Wu Y.-H."/>
            <person name="Cheng H."/>
            <person name="Jin X.-B."/>
            <person name="Wang C.-S."/>
            <person name="Xu X.-W."/>
        </authorList>
    </citation>
    <scope>NUCLEOTIDE SEQUENCE [LARGE SCALE GENOMIC DNA]</scope>
    <source>
        <strain evidence="8 9">JCM 12483</strain>
    </source>
</reference>
<organism evidence="8 9">
    <name type="scientific">Pseudoalteromonas byunsanensis</name>
    <dbReference type="NCBI Taxonomy" id="327939"/>
    <lineage>
        <taxon>Bacteria</taxon>
        <taxon>Pseudomonadati</taxon>
        <taxon>Pseudomonadota</taxon>
        <taxon>Gammaproteobacteria</taxon>
        <taxon>Alteromonadales</taxon>
        <taxon>Pseudoalteromonadaceae</taxon>
        <taxon>Pseudoalteromonas</taxon>
    </lineage>
</organism>
<evidence type="ECO:0000313" key="9">
    <source>
        <dbReference type="Proteomes" id="UP000180253"/>
    </source>
</evidence>
<evidence type="ECO:0000256" key="1">
    <source>
        <dbReference type="ARBA" id="ARBA00004651"/>
    </source>
</evidence>
<feature type="transmembrane region" description="Helical" evidence="7">
    <location>
        <begin position="205"/>
        <end position="224"/>
    </location>
</feature>
<feature type="transmembrane region" description="Helical" evidence="7">
    <location>
        <begin position="72"/>
        <end position="95"/>
    </location>
</feature>
<dbReference type="Proteomes" id="UP000180253">
    <property type="component" value="Unassembled WGS sequence"/>
</dbReference>
<dbReference type="GO" id="GO:0005886">
    <property type="term" value="C:plasma membrane"/>
    <property type="evidence" value="ECO:0007669"/>
    <property type="project" value="UniProtKB-SubCell"/>
</dbReference>
<dbReference type="PRINTS" id="PR00953">
    <property type="entry name" value="TYPE3IMRPROT"/>
</dbReference>
<sequence length="248" mass="27878">MELSSIATEFALVMARMMPFFISSGYGPLQRLPGFVRVVLMVVFTLCCSLLIEQETTVTGTQWLSAIVGEFLIGLVLFFALQLAFVTITFWGRVLDMQIGFGAAGVIDPTNKNQDPLLGSIFLTAAICIFYVSGMHYKLIEGIVFSFEVLPIGSGFFDLKLPNFASLITLMFSVGLFMFAPVIILMWCLDVFIGLLSRTMPQMNIYFVMLPLKIFSGIFLLGLFSMHSKFVFENLFEQVFIFWSRMLS</sequence>
<dbReference type="InterPro" id="IPR002010">
    <property type="entry name" value="T3SS_IM_R"/>
</dbReference>
<keyword evidence="3" id="KW-1003">Cell membrane</keyword>
<accession>A0A1S1N7X3</accession>
<evidence type="ECO:0000256" key="3">
    <source>
        <dbReference type="ARBA" id="ARBA00022475"/>
    </source>
</evidence>
<feature type="transmembrane region" description="Helical" evidence="7">
    <location>
        <begin position="34"/>
        <end position="52"/>
    </location>
</feature>
<keyword evidence="9" id="KW-1185">Reference proteome</keyword>
<dbReference type="PANTHER" id="PTHR30065:SF1">
    <property type="entry name" value="SURFACE PRESENTATION OF ANTIGENS PROTEIN SPAR"/>
    <property type="match status" value="1"/>
</dbReference>
<proteinExistence type="inferred from homology"/>
<evidence type="ECO:0000256" key="7">
    <source>
        <dbReference type="SAM" id="Phobius"/>
    </source>
</evidence>
<evidence type="ECO:0000256" key="4">
    <source>
        <dbReference type="ARBA" id="ARBA00022692"/>
    </source>
</evidence>
<keyword evidence="4 7" id="KW-0812">Transmembrane</keyword>